<evidence type="ECO:0000313" key="2">
    <source>
        <dbReference type="EMBL" id="KAI9278901.1"/>
    </source>
</evidence>
<sequence>SKKMASEANTAALNGKRKLSAVDGTENKNIDRRTGTVYKGNGVGLGCLEIGDKVDQTKEMKDSMPKLPIVLKDMLRAIVQDIPSIINQTRILGYNINGR</sequence>
<feature type="region of interest" description="Disordered" evidence="1">
    <location>
        <begin position="1"/>
        <end position="26"/>
    </location>
</feature>
<name>A0AAD5KDI6_9FUNG</name>
<gene>
    <name evidence="2" type="ORF">BDA99DRAFT_429089</name>
</gene>
<reference evidence="2" key="2">
    <citation type="submission" date="2023-02" db="EMBL/GenBank/DDBJ databases">
        <authorList>
            <consortium name="DOE Joint Genome Institute"/>
            <person name="Mondo S.J."/>
            <person name="Chang Y."/>
            <person name="Wang Y."/>
            <person name="Ahrendt S."/>
            <person name="Andreopoulos W."/>
            <person name="Barry K."/>
            <person name="Beard J."/>
            <person name="Benny G.L."/>
            <person name="Blankenship S."/>
            <person name="Bonito G."/>
            <person name="Cuomo C."/>
            <person name="Desiro A."/>
            <person name="Gervers K.A."/>
            <person name="Hundley H."/>
            <person name="Kuo A."/>
            <person name="LaButti K."/>
            <person name="Lang B.F."/>
            <person name="Lipzen A."/>
            <person name="O'Donnell K."/>
            <person name="Pangilinan J."/>
            <person name="Reynolds N."/>
            <person name="Sandor L."/>
            <person name="Smith M.W."/>
            <person name="Tsang A."/>
            <person name="Grigoriev I.V."/>
            <person name="Stajich J.E."/>
            <person name="Spatafora J.W."/>
        </authorList>
    </citation>
    <scope>NUCLEOTIDE SEQUENCE</scope>
    <source>
        <strain evidence="2">RSA 2281</strain>
    </source>
</reference>
<evidence type="ECO:0000256" key="1">
    <source>
        <dbReference type="SAM" id="MobiDB-lite"/>
    </source>
</evidence>
<reference evidence="2" key="1">
    <citation type="journal article" date="2022" name="IScience">
        <title>Evolution of zygomycete secretomes and the origins of terrestrial fungal ecologies.</title>
        <authorList>
            <person name="Chang Y."/>
            <person name="Wang Y."/>
            <person name="Mondo S."/>
            <person name="Ahrendt S."/>
            <person name="Andreopoulos W."/>
            <person name="Barry K."/>
            <person name="Beard J."/>
            <person name="Benny G.L."/>
            <person name="Blankenship S."/>
            <person name="Bonito G."/>
            <person name="Cuomo C."/>
            <person name="Desiro A."/>
            <person name="Gervers K.A."/>
            <person name="Hundley H."/>
            <person name="Kuo A."/>
            <person name="LaButti K."/>
            <person name="Lang B.F."/>
            <person name="Lipzen A."/>
            <person name="O'Donnell K."/>
            <person name="Pangilinan J."/>
            <person name="Reynolds N."/>
            <person name="Sandor L."/>
            <person name="Smith M.E."/>
            <person name="Tsang A."/>
            <person name="Grigoriev I.V."/>
            <person name="Stajich J.E."/>
            <person name="Spatafora J.W."/>
        </authorList>
    </citation>
    <scope>NUCLEOTIDE SEQUENCE</scope>
    <source>
        <strain evidence="2">RSA 2281</strain>
    </source>
</reference>
<dbReference type="Proteomes" id="UP001209540">
    <property type="component" value="Unassembled WGS sequence"/>
</dbReference>
<dbReference type="EMBL" id="JAIXMP010000001">
    <property type="protein sequence ID" value="KAI9278901.1"/>
    <property type="molecule type" value="Genomic_DNA"/>
</dbReference>
<comment type="caution">
    <text evidence="2">The sequence shown here is derived from an EMBL/GenBank/DDBJ whole genome shotgun (WGS) entry which is preliminary data.</text>
</comment>
<proteinExistence type="predicted"/>
<protein>
    <submittedName>
        <fullName evidence="2">Uncharacterized protein</fullName>
    </submittedName>
</protein>
<keyword evidence="3" id="KW-1185">Reference proteome</keyword>
<feature type="non-terminal residue" evidence="2">
    <location>
        <position position="1"/>
    </location>
</feature>
<organism evidence="2 3">
    <name type="scientific">Phascolomyces articulosus</name>
    <dbReference type="NCBI Taxonomy" id="60185"/>
    <lineage>
        <taxon>Eukaryota</taxon>
        <taxon>Fungi</taxon>
        <taxon>Fungi incertae sedis</taxon>
        <taxon>Mucoromycota</taxon>
        <taxon>Mucoromycotina</taxon>
        <taxon>Mucoromycetes</taxon>
        <taxon>Mucorales</taxon>
        <taxon>Lichtheimiaceae</taxon>
        <taxon>Phascolomyces</taxon>
    </lineage>
</organism>
<accession>A0AAD5KDI6</accession>
<dbReference type="AlphaFoldDB" id="A0AAD5KDI6"/>
<evidence type="ECO:0000313" key="3">
    <source>
        <dbReference type="Proteomes" id="UP001209540"/>
    </source>
</evidence>